<keyword evidence="2" id="KW-0812">Transmembrane</keyword>
<gene>
    <name evidence="3" type="ORF">BP5553_01847</name>
</gene>
<evidence type="ECO:0008006" key="5">
    <source>
        <dbReference type="Google" id="ProtNLM"/>
    </source>
</evidence>
<feature type="transmembrane region" description="Helical" evidence="2">
    <location>
        <begin position="14"/>
        <end position="35"/>
    </location>
</feature>
<evidence type="ECO:0000256" key="2">
    <source>
        <dbReference type="SAM" id="Phobius"/>
    </source>
</evidence>
<proteinExistence type="predicted"/>
<evidence type="ECO:0000256" key="1">
    <source>
        <dbReference type="SAM" id="MobiDB-lite"/>
    </source>
</evidence>
<feature type="transmembrane region" description="Helical" evidence="2">
    <location>
        <begin position="42"/>
        <end position="62"/>
    </location>
</feature>
<keyword evidence="2" id="KW-1133">Transmembrane helix</keyword>
<comment type="caution">
    <text evidence="3">The sequence shown here is derived from an EMBL/GenBank/DDBJ whole genome shotgun (WGS) entry which is preliminary data.</text>
</comment>
<feature type="region of interest" description="Disordered" evidence="1">
    <location>
        <begin position="297"/>
        <end position="338"/>
    </location>
</feature>
<dbReference type="EMBL" id="NPIC01000001">
    <property type="protein sequence ID" value="RDL41868.1"/>
    <property type="molecule type" value="Genomic_DNA"/>
</dbReference>
<feature type="transmembrane region" description="Helical" evidence="2">
    <location>
        <begin position="74"/>
        <end position="95"/>
    </location>
</feature>
<keyword evidence="4" id="KW-1185">Reference proteome</keyword>
<dbReference type="Proteomes" id="UP000254866">
    <property type="component" value="Unassembled WGS sequence"/>
</dbReference>
<dbReference type="AlphaFoldDB" id="A0A370U268"/>
<dbReference type="GeneID" id="43594696"/>
<evidence type="ECO:0000313" key="4">
    <source>
        <dbReference type="Proteomes" id="UP000254866"/>
    </source>
</evidence>
<keyword evidence="2" id="KW-0472">Membrane</keyword>
<dbReference type="RefSeq" id="XP_031874524.1">
    <property type="nucleotide sequence ID" value="XM_032010470.1"/>
</dbReference>
<reference evidence="3 4" key="1">
    <citation type="journal article" date="2018" name="IMA Fungus">
        <title>IMA Genome-F 9: Draft genome sequence of Annulohypoxylon stygium, Aspergillus mulundensis, Berkeleyomyces basicola (syn. Thielaviopsis basicola), Ceratocystis smalleyi, two Cercospora beticola strains, Coleophoma cylindrospora, Fusarium fracticaudum, Phialophora cf. hyalina, and Morchella septimelata.</title>
        <authorList>
            <person name="Wingfield B.D."/>
            <person name="Bills G.F."/>
            <person name="Dong Y."/>
            <person name="Huang W."/>
            <person name="Nel W.J."/>
            <person name="Swalarsk-Parry B.S."/>
            <person name="Vaghefi N."/>
            <person name="Wilken P.M."/>
            <person name="An Z."/>
            <person name="de Beer Z.W."/>
            <person name="De Vos L."/>
            <person name="Chen L."/>
            <person name="Duong T.A."/>
            <person name="Gao Y."/>
            <person name="Hammerbacher A."/>
            <person name="Kikkert J.R."/>
            <person name="Li Y."/>
            <person name="Li H."/>
            <person name="Li K."/>
            <person name="Li Q."/>
            <person name="Liu X."/>
            <person name="Ma X."/>
            <person name="Naidoo K."/>
            <person name="Pethybridge S.J."/>
            <person name="Sun J."/>
            <person name="Steenkamp E.T."/>
            <person name="van der Nest M.A."/>
            <person name="van Wyk S."/>
            <person name="Wingfield M.J."/>
            <person name="Xiong C."/>
            <person name="Yue Q."/>
            <person name="Zhang X."/>
        </authorList>
    </citation>
    <scope>NUCLEOTIDE SEQUENCE [LARGE SCALE GENOMIC DNA]</scope>
    <source>
        <strain evidence="3 4">BP 5553</strain>
    </source>
</reference>
<feature type="transmembrane region" description="Helical" evidence="2">
    <location>
        <begin position="149"/>
        <end position="170"/>
    </location>
</feature>
<evidence type="ECO:0000313" key="3">
    <source>
        <dbReference type="EMBL" id="RDL41868.1"/>
    </source>
</evidence>
<sequence length="349" mass="38085">MATPAVPVYFEQSWAILSSIGLVNVILGFMVVGITSLSPISLVPIVVSAAGAVANGLCYYAFYADYPTTPTVVAAAVADIGWLIQEAGLSFYSYLILIRVLRRRDRLIFMSLFWSMMAILTGLRIAILVNRSKQIIDDTLNLQGLIDHLHVGFFSSIAVVEIISSVFLLRKFAAAKRTSMEAASRSGLFKYLMRSTEVRLATLALIGITRAITYSFQEAAQSATSVASQVDRFVFTLECLFPVIMFIDILASKLVVANHIHESSSNRAYPKSSAGRQTGTGGRDIALYSMNHIETRVDAGAPPSSSQERIVEGHARKSDTPSGRESSEIDRKNGGINKTVEFEFHESAV</sequence>
<name>A0A370U268_9HELO</name>
<protein>
    <recommendedName>
        <fullName evidence="5">Integral membrane protein</fullName>
    </recommendedName>
</protein>
<accession>A0A370U268</accession>
<feature type="compositionally biased region" description="Basic and acidic residues" evidence="1">
    <location>
        <begin position="309"/>
        <end position="319"/>
    </location>
</feature>
<feature type="transmembrane region" description="Helical" evidence="2">
    <location>
        <begin position="107"/>
        <end position="129"/>
    </location>
</feature>
<organism evidence="3 4">
    <name type="scientific">Venustampulla echinocandica</name>
    <dbReference type="NCBI Taxonomy" id="2656787"/>
    <lineage>
        <taxon>Eukaryota</taxon>
        <taxon>Fungi</taxon>
        <taxon>Dikarya</taxon>
        <taxon>Ascomycota</taxon>
        <taxon>Pezizomycotina</taxon>
        <taxon>Leotiomycetes</taxon>
        <taxon>Helotiales</taxon>
        <taxon>Pleuroascaceae</taxon>
        <taxon>Venustampulla</taxon>
    </lineage>
</organism>
<dbReference type="OrthoDB" id="5306317at2759"/>